<dbReference type="SUPFAM" id="SSF53067">
    <property type="entry name" value="Actin-like ATPase domain"/>
    <property type="match status" value="2"/>
</dbReference>
<organism evidence="1 2">
    <name type="scientific">Candidatus Staskawiczbacteria bacterium RIFOXYD1_FULL_32_13</name>
    <dbReference type="NCBI Taxonomy" id="1802234"/>
    <lineage>
        <taxon>Bacteria</taxon>
        <taxon>Candidatus Staskawicziibacteriota</taxon>
    </lineage>
</organism>
<accession>A0A1G2JMQ3</accession>
<dbReference type="InterPro" id="IPR005883">
    <property type="entry name" value="PilM"/>
</dbReference>
<evidence type="ECO:0000313" key="1">
    <source>
        <dbReference type="EMBL" id="OGZ88352.1"/>
    </source>
</evidence>
<dbReference type="PIRSF" id="PIRSF019169">
    <property type="entry name" value="PilM"/>
    <property type="match status" value="1"/>
</dbReference>
<dbReference type="Proteomes" id="UP000178935">
    <property type="component" value="Unassembled WGS sequence"/>
</dbReference>
<dbReference type="Gene3D" id="3.30.420.40">
    <property type="match status" value="2"/>
</dbReference>
<dbReference type="AlphaFoldDB" id="A0A1G2JMQ3"/>
<gene>
    <name evidence="1" type="ORF">A2561_02010</name>
</gene>
<sequence>MWNPFELFFPKRIIGIDIGTASIKVVEISKWGGGKTLENYGEIKSVSLYKEEEPFRTFDGASYMLSDFFISRAIKAILEETGIKTKAVIFSVPDYSTFCISFEMPPMTEKEIPDAVKYHAPQYIPLPISETTLDWKVIGGTPGDKKSNIRIFLIAIPNQVVEGYKRVAEGVGLELYALEAEATAITRALIKDTKKVICLVDIGVQSTTINVVDHGDLKKSYSFNFAGGQLTYAIASSLGLANDKAEQLKNEKGLISLDKEITKTLYYLIDPLLLEIKNISNEFFLREQKQVEEIYLTGGTANLPGLKEYFQESLGKKVVLPNCFSDFLYPPILEENLKKMGPGFSVAVGVALGGLKNNNKK</sequence>
<dbReference type="InterPro" id="IPR043129">
    <property type="entry name" value="ATPase_NBD"/>
</dbReference>
<dbReference type="PANTHER" id="PTHR32432:SF3">
    <property type="entry name" value="ETHANOLAMINE UTILIZATION PROTEIN EUTJ"/>
    <property type="match status" value="1"/>
</dbReference>
<evidence type="ECO:0000313" key="2">
    <source>
        <dbReference type="Proteomes" id="UP000178935"/>
    </source>
</evidence>
<evidence type="ECO:0008006" key="3">
    <source>
        <dbReference type="Google" id="ProtNLM"/>
    </source>
</evidence>
<dbReference type="Pfam" id="PF11104">
    <property type="entry name" value="PilM_2"/>
    <property type="match status" value="1"/>
</dbReference>
<protein>
    <recommendedName>
        <fullName evidence="3">SHS2 domain-containing protein</fullName>
    </recommendedName>
</protein>
<dbReference type="Gene3D" id="3.30.1490.300">
    <property type="match status" value="1"/>
</dbReference>
<reference evidence="1 2" key="1">
    <citation type="journal article" date="2016" name="Nat. Commun.">
        <title>Thousands of microbial genomes shed light on interconnected biogeochemical processes in an aquifer system.</title>
        <authorList>
            <person name="Anantharaman K."/>
            <person name="Brown C.T."/>
            <person name="Hug L.A."/>
            <person name="Sharon I."/>
            <person name="Castelle C.J."/>
            <person name="Probst A.J."/>
            <person name="Thomas B.C."/>
            <person name="Singh A."/>
            <person name="Wilkins M.J."/>
            <person name="Karaoz U."/>
            <person name="Brodie E.L."/>
            <person name="Williams K.H."/>
            <person name="Hubbard S.S."/>
            <person name="Banfield J.F."/>
        </authorList>
    </citation>
    <scope>NUCLEOTIDE SEQUENCE [LARGE SCALE GENOMIC DNA]</scope>
</reference>
<dbReference type="EMBL" id="MHPU01000026">
    <property type="protein sequence ID" value="OGZ88352.1"/>
    <property type="molecule type" value="Genomic_DNA"/>
</dbReference>
<dbReference type="InterPro" id="IPR050696">
    <property type="entry name" value="FtsA/MreB"/>
</dbReference>
<dbReference type="NCBIfam" id="TIGR01175">
    <property type="entry name" value="pilM"/>
    <property type="match status" value="1"/>
</dbReference>
<proteinExistence type="predicted"/>
<name>A0A1G2JMQ3_9BACT</name>
<dbReference type="PANTHER" id="PTHR32432">
    <property type="entry name" value="CELL DIVISION PROTEIN FTSA-RELATED"/>
    <property type="match status" value="1"/>
</dbReference>
<dbReference type="CDD" id="cd24049">
    <property type="entry name" value="ASKHA_NBD_PilM"/>
    <property type="match status" value="1"/>
</dbReference>
<comment type="caution">
    <text evidence="1">The sequence shown here is derived from an EMBL/GenBank/DDBJ whole genome shotgun (WGS) entry which is preliminary data.</text>
</comment>